<dbReference type="InterPro" id="IPR036291">
    <property type="entry name" value="NAD(P)-bd_dom_sf"/>
</dbReference>
<keyword evidence="16" id="KW-1185">Reference proteome</keyword>
<dbReference type="Gene3D" id="1.10.45.10">
    <property type="entry name" value="Vanillyl-alcohol Oxidase, Chain A, domain 4"/>
    <property type="match status" value="1"/>
</dbReference>
<dbReference type="Pfam" id="PF01041">
    <property type="entry name" value="DegT_DnrJ_EryC1"/>
    <property type="match status" value="1"/>
</dbReference>
<keyword evidence="4" id="KW-0285">Flavoprotein</keyword>
<feature type="binding site" evidence="9">
    <location>
        <begin position="1924"/>
        <end position="1930"/>
    </location>
    <ligand>
        <name>FAD</name>
        <dbReference type="ChEBI" id="CHEBI:57692"/>
    </ligand>
</feature>
<dbReference type="EC" id="2.5.1.26" evidence="3"/>
<dbReference type="InterPro" id="IPR016169">
    <property type="entry name" value="FAD-bd_PCMH_sub2"/>
</dbReference>
<feature type="domain" description="FAD-binding PCMH-type" evidence="14">
    <location>
        <begin position="1821"/>
        <end position="2010"/>
    </location>
</feature>
<evidence type="ECO:0000256" key="4">
    <source>
        <dbReference type="ARBA" id="ARBA00022630"/>
    </source>
</evidence>
<dbReference type="SUPFAM" id="SSF53383">
    <property type="entry name" value="PLP-dependent transferases"/>
    <property type="match status" value="1"/>
</dbReference>
<evidence type="ECO:0000313" key="15">
    <source>
        <dbReference type="EMBL" id="CAJ1967071.1"/>
    </source>
</evidence>
<comment type="pathway">
    <text evidence="1">Glycerolipid metabolism; ether lipid biosynthesis.</text>
</comment>
<dbReference type="SMART" id="SM00563">
    <property type="entry name" value="PlsC"/>
    <property type="match status" value="1"/>
</dbReference>
<keyword evidence="5 9" id="KW-0274">FAD</keyword>
<evidence type="ECO:0000259" key="13">
    <source>
        <dbReference type="PROSITE" id="PS51228"/>
    </source>
</evidence>
<dbReference type="GO" id="GO:0016746">
    <property type="term" value="F:acyltransferase activity"/>
    <property type="evidence" value="ECO:0007669"/>
    <property type="project" value="InterPro"/>
</dbReference>
<feature type="binding site" evidence="9">
    <location>
        <begin position="1994"/>
        <end position="2000"/>
    </location>
    <ligand>
        <name>FAD</name>
        <dbReference type="ChEBI" id="CHEBI:57692"/>
    </ligand>
</feature>
<evidence type="ECO:0000313" key="16">
    <source>
        <dbReference type="Proteomes" id="UP001295423"/>
    </source>
</evidence>
<evidence type="ECO:0000256" key="1">
    <source>
        <dbReference type="ARBA" id="ARBA00004670"/>
    </source>
</evidence>
<proteinExistence type="inferred from homology"/>
<dbReference type="InterPro" id="IPR000653">
    <property type="entry name" value="DegT/StrS_aminotransferase"/>
</dbReference>
<dbReference type="Pfam" id="PF01565">
    <property type="entry name" value="FAD_binding_4"/>
    <property type="match status" value="1"/>
</dbReference>
<dbReference type="GO" id="GO:0000062">
    <property type="term" value="F:fatty-acyl-CoA binding"/>
    <property type="evidence" value="ECO:0007669"/>
    <property type="project" value="InterPro"/>
</dbReference>
<dbReference type="InterPro" id="IPR015424">
    <property type="entry name" value="PyrdxlP-dep_Trfase"/>
</dbReference>
<dbReference type="EMBL" id="CAKOGP040002313">
    <property type="protein sequence ID" value="CAJ1967071.1"/>
    <property type="molecule type" value="Genomic_DNA"/>
</dbReference>
<evidence type="ECO:0000256" key="10">
    <source>
        <dbReference type="PIRSR" id="PIRSR625650-4"/>
    </source>
</evidence>
<dbReference type="GO" id="GO:0071949">
    <property type="term" value="F:FAD binding"/>
    <property type="evidence" value="ECO:0007669"/>
    <property type="project" value="InterPro"/>
</dbReference>
<dbReference type="InterPro" id="IPR006094">
    <property type="entry name" value="Oxid_FAD_bind_N"/>
</dbReference>
<keyword evidence="12" id="KW-0812">Transmembrane</keyword>
<dbReference type="Gene3D" id="3.40.50.720">
    <property type="entry name" value="NAD(P)-binding Rossmann-like Domain"/>
    <property type="match status" value="1"/>
</dbReference>
<dbReference type="Gene3D" id="3.30.465.10">
    <property type="match status" value="1"/>
</dbReference>
<comment type="cofactor">
    <cofactor evidence="9">
        <name>FAD</name>
        <dbReference type="ChEBI" id="CHEBI:57692"/>
    </cofactor>
</comment>
<dbReference type="InterPro" id="IPR015421">
    <property type="entry name" value="PyrdxlP-dep_Trfase_major"/>
</dbReference>
<dbReference type="GO" id="GO:0008610">
    <property type="term" value="P:lipid biosynthetic process"/>
    <property type="evidence" value="ECO:0007669"/>
    <property type="project" value="InterPro"/>
</dbReference>
<feature type="domain" description="ACB" evidence="13">
    <location>
        <begin position="1"/>
        <end position="91"/>
    </location>
</feature>
<dbReference type="Gene3D" id="1.20.80.10">
    <property type="match status" value="1"/>
</dbReference>
<dbReference type="Pfam" id="PF00887">
    <property type="entry name" value="ACBP"/>
    <property type="match status" value="1"/>
</dbReference>
<feature type="transmembrane region" description="Helical" evidence="12">
    <location>
        <begin position="623"/>
        <end position="642"/>
    </location>
</feature>
<evidence type="ECO:0000259" key="14">
    <source>
        <dbReference type="PROSITE" id="PS51387"/>
    </source>
</evidence>
<dbReference type="Gene3D" id="3.30.300.330">
    <property type="match status" value="1"/>
</dbReference>
<evidence type="ECO:0000256" key="5">
    <source>
        <dbReference type="ARBA" id="ARBA00022827"/>
    </source>
</evidence>
<feature type="region of interest" description="Disordered" evidence="11">
    <location>
        <begin position="106"/>
        <end position="143"/>
    </location>
</feature>
<dbReference type="PROSITE" id="PS51387">
    <property type="entry name" value="FAD_PCMH"/>
    <property type="match status" value="1"/>
</dbReference>
<keyword evidence="12" id="KW-0472">Membrane</keyword>
<dbReference type="InterPro" id="IPR002123">
    <property type="entry name" value="Plipid/glycerol_acylTrfase"/>
</dbReference>
<comment type="similarity">
    <text evidence="2">Belongs to the FAD-binding oxidoreductase/transferase type 4 family.</text>
</comment>
<protein>
    <recommendedName>
        <fullName evidence="3">alkylglycerone-phosphate synthase</fullName>
        <ecNumber evidence="3">2.5.1.26</ecNumber>
    </recommendedName>
    <alternativeName>
        <fullName evidence="6">Alkylglycerone-phosphate synthase</fullName>
    </alternativeName>
</protein>
<evidence type="ECO:0000256" key="12">
    <source>
        <dbReference type="SAM" id="Phobius"/>
    </source>
</evidence>
<dbReference type="GO" id="GO:0008609">
    <property type="term" value="F:alkylglycerone-phosphate synthase activity"/>
    <property type="evidence" value="ECO:0007669"/>
    <property type="project" value="UniProtKB-EC"/>
</dbReference>
<dbReference type="InterPro" id="IPR014352">
    <property type="entry name" value="FERM/acyl-CoA-bd_prot_sf"/>
</dbReference>
<dbReference type="Pfam" id="PF01553">
    <property type="entry name" value="Acyltransferase"/>
    <property type="match status" value="1"/>
</dbReference>
<dbReference type="GO" id="GO:0005777">
    <property type="term" value="C:peroxisome"/>
    <property type="evidence" value="ECO:0007669"/>
    <property type="project" value="UniProtKB-ARBA"/>
</dbReference>
<dbReference type="InterPro" id="IPR025650">
    <property type="entry name" value="Alkyl-DHAP_Synthase"/>
</dbReference>
<comment type="caution">
    <text evidence="15">The sequence shown here is derived from an EMBL/GenBank/DDBJ whole genome shotgun (WGS) entry which is preliminary data.</text>
</comment>
<gene>
    <name evidence="15" type="ORF">CYCCA115_LOCUS22599</name>
</gene>
<feature type="compositionally biased region" description="Polar residues" evidence="11">
    <location>
        <begin position="109"/>
        <end position="124"/>
    </location>
</feature>
<dbReference type="InterPro" id="IPR013120">
    <property type="entry name" value="FAR_NAD-bd"/>
</dbReference>
<evidence type="ECO:0000256" key="7">
    <source>
        <dbReference type="PIRSR" id="PIRSR625650-1"/>
    </source>
</evidence>
<evidence type="ECO:0000256" key="2">
    <source>
        <dbReference type="ARBA" id="ARBA00008000"/>
    </source>
</evidence>
<dbReference type="SUPFAM" id="SSF55103">
    <property type="entry name" value="FAD-linked oxidases, C-terminal domain"/>
    <property type="match status" value="1"/>
</dbReference>
<reference evidence="15" key="1">
    <citation type="submission" date="2023-08" db="EMBL/GenBank/DDBJ databases">
        <authorList>
            <person name="Audoor S."/>
            <person name="Bilcke G."/>
        </authorList>
    </citation>
    <scope>NUCLEOTIDE SEQUENCE</scope>
</reference>
<dbReference type="Pfam" id="PF02913">
    <property type="entry name" value="FAD-oxidase_C"/>
    <property type="match status" value="1"/>
</dbReference>
<dbReference type="Gene3D" id="3.30.160.650">
    <property type="match status" value="1"/>
</dbReference>
<keyword evidence="12" id="KW-1133">Transmembrane helix</keyword>
<dbReference type="InterPro" id="IPR015422">
    <property type="entry name" value="PyrdxlP-dep_Trfase_small"/>
</dbReference>
<dbReference type="Gene3D" id="3.30.43.10">
    <property type="entry name" value="Uridine Diphospho-n-acetylenolpyruvylglucosamine Reductase, domain 2"/>
    <property type="match status" value="1"/>
</dbReference>
<evidence type="ECO:0000256" key="3">
    <source>
        <dbReference type="ARBA" id="ARBA00012385"/>
    </source>
</evidence>
<dbReference type="InterPro" id="IPR016166">
    <property type="entry name" value="FAD-bd_PCMH"/>
</dbReference>
<dbReference type="InterPro" id="IPR000582">
    <property type="entry name" value="Acyl-CoA-binding_protein"/>
</dbReference>
<dbReference type="PROSITE" id="PS51228">
    <property type="entry name" value="ACB_2"/>
    <property type="match status" value="1"/>
</dbReference>
<evidence type="ECO:0000256" key="8">
    <source>
        <dbReference type="PIRSR" id="PIRSR625650-2"/>
    </source>
</evidence>
<dbReference type="PANTHER" id="PTHR46568:SF1">
    <property type="entry name" value="ALKYLDIHYDROXYACETONEPHOSPHATE SYNTHASE, PEROXISOMAL"/>
    <property type="match status" value="1"/>
</dbReference>
<dbReference type="InterPro" id="IPR004113">
    <property type="entry name" value="FAD-bd_oxidored_4_C"/>
</dbReference>
<dbReference type="SUPFAM" id="SSF51735">
    <property type="entry name" value="NAD(P)-binding Rossmann-fold domains"/>
    <property type="match status" value="1"/>
</dbReference>
<organism evidence="15 16">
    <name type="scientific">Cylindrotheca closterium</name>
    <dbReference type="NCBI Taxonomy" id="2856"/>
    <lineage>
        <taxon>Eukaryota</taxon>
        <taxon>Sar</taxon>
        <taxon>Stramenopiles</taxon>
        <taxon>Ochrophyta</taxon>
        <taxon>Bacillariophyta</taxon>
        <taxon>Bacillariophyceae</taxon>
        <taxon>Bacillariophycidae</taxon>
        <taxon>Bacillariales</taxon>
        <taxon>Bacillariaceae</taxon>
        <taxon>Cylindrotheca</taxon>
    </lineage>
</organism>
<feature type="compositionally biased region" description="Basic and acidic residues" evidence="11">
    <location>
        <begin position="125"/>
        <end position="140"/>
    </location>
</feature>
<dbReference type="PRINTS" id="PR00689">
    <property type="entry name" value="ACOABINDINGP"/>
</dbReference>
<dbReference type="SUPFAM" id="SSF56176">
    <property type="entry name" value="FAD-binding/transporter-associated domain-like"/>
    <property type="match status" value="1"/>
</dbReference>
<dbReference type="Proteomes" id="UP001295423">
    <property type="component" value="Unassembled WGS sequence"/>
</dbReference>
<dbReference type="InterPro" id="IPR036318">
    <property type="entry name" value="FAD-bd_PCMH-like_sf"/>
</dbReference>
<feature type="site" description="Important for enzyme activity" evidence="10">
    <location>
        <position position="2046"/>
    </location>
</feature>
<sequence length="2289" mass="255702">MEEIFLTVSALVRNSDPSNGETTSTDEKLSLYGLYKHATTGPCPGDALPPVYQLKARTKYQAWEACQSYTKKEAMEKYVRLLASRNDDLGARCTALLDDFRKQQDMSEIGSSSETAEDNYSSSLKSEDASRIPGMDRTKMDSQSYTPKNLLSTTLDLLVSIFSSSLRLIGIRAMIPRGKLDVSFLDLFFALYHCLRWRGLQGRCSVMVKEIQDIWKNSTGYEVAVGFSVRSLFDLYLSSKQYPPNAEVVVFPPITVPGMIHVAKWHNLKLVPVDIGESTWWNGEGIEQAVTEKTVAIMIVHPFGMISTSLDQIEKLRILAAKHNVELWEDCAECFTGFGERCYLGSKDADVRFFSFGMIKTATALGGGIAIIRKKGVAQQIQRLQHSLCRRQSTIEYFKRVVLSLALNAVAISPHLFGFLVSCCSFFGIDYNNFVTRAIRGFPVSNTSISLNGDRVREAIMRQQIRKQPSPALLALLLRRFKQSTGIAPLVAERLARCTMLDTELRKDCQQIMLPNPPTFLHTYWAFPVFYDNREYVSSELRSRGFDVVSWASQLCHVSKFHGDNHLCPRAARLMDQVLYLPISSQLIPVHCTKRLVASLQCLLAGAKDPSLQRTSPRLSSTLTINWAMTCLAVILSVSWKYLGWKTVHFLQSFGTLVFLCISGCFGIMTLFFHLLRSRIAKLYLHHESWFQHFDMIEAATCDELLQTETEKHQGEGMLAKNEVLRLPNVSHNRGEERKALLTGATGFVGSLLLRDLLFHRKQLSMTGGVILVCRSRGSVSAKERIASLLAKPMFNFVSDDEKDRLVEVVEGDVTQPSIGLSKTDLSRIVQDDAISHVFHAAAAVSFTQELPDAAKSIISSTLTMHSMASKLKRGDVQFVHISTAFIHGNKKGSISSPLKEDLFPLDPYDAREIYRSMLGSQFYATKAMTELGFPNTYAFSKCVCEHLLLERNNLNTLIIRPSIVGPAVTSPFEGWAGGKPSTLVAASMLYLSVPWNIWHLPNHSVPYIPVDVLCRFILSQAYLTPQLLGDENSTTSNPSSSTGGSFQEVDNINEVCSDFSDATSSIPSASATWQQIKTATMQGGARGDTMFTWLDFGVAQCHLAVITGSVSRALAQFALFIAAKVMPSKPPSSSLYHRLHGCFIQQPIRLLVSILNWLNCADGGLGKISPFLELPLLFFPFVKEPFHFQTDLVAGDDFDAKRYAFSCGVAAHRFLLSLRTRRTKKSEKKRTQNRRLSTGSIKCYPIGGRRLQPKLSDSLWAISQPRGSYLTRLTGMLFRKILRHVSDAVTVDLLSFRRISGVIRAAEEDGTCIILAPTHRSFFDFLLLSYLFFSIPELRLDIPFIIAASEFEQLPLIGILAYYLRAVFIQRGNGSPEDGLSTKLATLKKQNSSVPGSCIEIFLEGKRSRDRRFIQGKTGVLKSLAESGNSHTIIPITVNYEAIPEQNRLSDEAVGSPRQPLSLSGLFLWLQDVLKGNVSVGKVHIAAGIPIPMKCQQPADYRTLVTQVQLAQQSQIHISDYHVSATASICMVDKSKAREALEQLGCTFWPVVDDERFQCNTPHLPSDESTLCSVVLQCSHLLAPLFIDEHKMWAVWLNYIVSENDRPSQMSQKVRPVYDIFRKYFIASDKLVDKTILEIDRRGYQHPNENYILQIATSLNDEKLPLLFVWASISMRQIAFTRGERKTSPLPESLQSYCLSDSMENLGFWGFHDSGFVLKSDGDRQSYVSMKGKRYGLCGKQLPNILPFMESEMRIRMATLNEFSSNSIVWQTPYDSKFTVAQKQNLAEEFSYISFATIERVRHGSGHSQEDIYLIRTGGSFRIPDAVIWPQSEIDVDRLVAISRRLGYCLIPFGGGTNVSSATRCPTTDVESRPIISVDMKKMQKILWVNEEDGIANVEAGITGRELGEELSRRGWTMGHEPDSFEFSTLGGWIATKASGMKRNRYGNIEDIVKSVRVVGINGKLWNGDESGKTAHGRVAEGFDLCSLMIGSEGCLGIIVSAVIRIWPLPEVREHDSVILRNFEEGLHFMRAVERLGAHKPVSVRLLDNAHFRLGQALRPADGSIKARLQKVIIQLASSMHKGYDFSSVVCATISYEGTASEVNLQKKMMREVSAAHDGMTLGSEIGKAGYDLTFMIAYLRDFAMTYHLLAESFETFVPWSRVGTLIRETKNRILQEHQLRLLPGLPFVGSRVTQLYHEGVCVYFYLCFSFEGVNNASEVFSELEKAARDEILKHGGSLSHHHGIGKLRAEHLKEVTAPTLSATIGAIKKAIDSDNIFGARNGPFAYA</sequence>
<dbReference type="SUPFAM" id="SSF47027">
    <property type="entry name" value="Acyl-CoA binding protein"/>
    <property type="match status" value="1"/>
</dbReference>
<dbReference type="SUPFAM" id="SSF69593">
    <property type="entry name" value="Glycerol-3-phosphate (1)-acyltransferase"/>
    <property type="match status" value="1"/>
</dbReference>
<dbReference type="InterPro" id="IPR016167">
    <property type="entry name" value="FAD-bd_PCMH_sub1"/>
</dbReference>
<feature type="binding site" evidence="8">
    <location>
        <position position="2142"/>
    </location>
    <ligand>
        <name>substrate</name>
    </ligand>
</feature>
<name>A0AAD2GAU3_9STRA</name>
<dbReference type="PANTHER" id="PTHR46568">
    <property type="entry name" value="ALKYLDIHYDROXYACETONEPHOSPHATE SYNTHASE, PEROXISOMAL"/>
    <property type="match status" value="1"/>
</dbReference>
<dbReference type="Gene3D" id="3.90.1150.10">
    <property type="entry name" value="Aspartate Aminotransferase, domain 1"/>
    <property type="match status" value="1"/>
</dbReference>
<evidence type="ECO:0000256" key="6">
    <source>
        <dbReference type="ARBA" id="ARBA00031574"/>
    </source>
</evidence>
<dbReference type="InterPro" id="IPR016171">
    <property type="entry name" value="Vanillyl_alc_oxidase_C-sub2"/>
</dbReference>
<feature type="transmembrane region" description="Helical" evidence="12">
    <location>
        <begin position="654"/>
        <end position="676"/>
    </location>
</feature>
<evidence type="ECO:0000256" key="9">
    <source>
        <dbReference type="PIRSR" id="PIRSR625650-3"/>
    </source>
</evidence>
<dbReference type="InterPro" id="IPR016164">
    <property type="entry name" value="FAD-linked_Oxase-like_C"/>
</dbReference>
<feature type="binding site" evidence="9">
    <location>
        <begin position="1937"/>
        <end position="1940"/>
    </location>
    <ligand>
        <name>FAD</name>
        <dbReference type="ChEBI" id="CHEBI:57692"/>
    </ligand>
</feature>
<accession>A0AAD2GAU3</accession>
<dbReference type="Pfam" id="PF07993">
    <property type="entry name" value="NAD_binding_4"/>
    <property type="match status" value="1"/>
</dbReference>
<dbReference type="Gene3D" id="3.40.640.10">
    <property type="entry name" value="Type I PLP-dependent aspartate aminotransferase-like (Major domain)"/>
    <property type="match status" value="1"/>
</dbReference>
<dbReference type="InterPro" id="IPR035984">
    <property type="entry name" value="Acyl-CoA-binding_sf"/>
</dbReference>
<feature type="active site" description="Proton donor/acceptor" evidence="7">
    <location>
        <position position="2205"/>
    </location>
</feature>
<dbReference type="Gene3D" id="3.30.70.3450">
    <property type="match status" value="1"/>
</dbReference>
<evidence type="ECO:0000256" key="11">
    <source>
        <dbReference type="SAM" id="MobiDB-lite"/>
    </source>
</evidence>